<organism evidence="1 2">
    <name type="scientific">Plenodomus tracheiphilus IPT5</name>
    <dbReference type="NCBI Taxonomy" id="1408161"/>
    <lineage>
        <taxon>Eukaryota</taxon>
        <taxon>Fungi</taxon>
        <taxon>Dikarya</taxon>
        <taxon>Ascomycota</taxon>
        <taxon>Pezizomycotina</taxon>
        <taxon>Dothideomycetes</taxon>
        <taxon>Pleosporomycetidae</taxon>
        <taxon>Pleosporales</taxon>
        <taxon>Pleosporineae</taxon>
        <taxon>Leptosphaeriaceae</taxon>
        <taxon>Plenodomus</taxon>
    </lineage>
</organism>
<proteinExistence type="predicted"/>
<accession>A0A6A7AWR0</accession>
<evidence type="ECO:0000313" key="1">
    <source>
        <dbReference type="EMBL" id="KAF2847522.1"/>
    </source>
</evidence>
<sequence length="115" mass="13157">MRPANACIHAWLAREPRLLSCICRVSMAHSAGNGLFPSQDEHRNSPSGRRRTRPLSLLSECYWSTWAYVEAQSWLLKPVFLRFMLCCGDQSKGNPFSSCTKSTHGCMQYTRWLLC</sequence>
<evidence type="ECO:0000313" key="2">
    <source>
        <dbReference type="Proteomes" id="UP000799423"/>
    </source>
</evidence>
<keyword evidence="2" id="KW-1185">Reference proteome</keyword>
<reference evidence="1" key="1">
    <citation type="submission" date="2020-01" db="EMBL/GenBank/DDBJ databases">
        <authorList>
            <consortium name="DOE Joint Genome Institute"/>
            <person name="Haridas S."/>
            <person name="Albert R."/>
            <person name="Binder M."/>
            <person name="Bloem J."/>
            <person name="Labutti K."/>
            <person name="Salamov A."/>
            <person name="Andreopoulos B."/>
            <person name="Baker S.E."/>
            <person name="Barry K."/>
            <person name="Bills G."/>
            <person name="Bluhm B.H."/>
            <person name="Cannon C."/>
            <person name="Castanera R."/>
            <person name="Culley D.E."/>
            <person name="Daum C."/>
            <person name="Ezra D."/>
            <person name="Gonzalez J.B."/>
            <person name="Henrissat B."/>
            <person name="Kuo A."/>
            <person name="Liang C."/>
            <person name="Lipzen A."/>
            <person name="Lutzoni F."/>
            <person name="Magnuson J."/>
            <person name="Mondo S."/>
            <person name="Nolan M."/>
            <person name="Ohm R."/>
            <person name="Pangilinan J."/>
            <person name="Park H.-J."/>
            <person name="Ramirez L."/>
            <person name="Alfaro M."/>
            <person name="Sun H."/>
            <person name="Tritt A."/>
            <person name="Yoshinaga Y."/>
            <person name="Zwiers L.-H."/>
            <person name="Turgeon B.G."/>
            <person name="Goodwin S.B."/>
            <person name="Spatafora J.W."/>
            <person name="Crous P.W."/>
            <person name="Grigoriev I.V."/>
        </authorList>
    </citation>
    <scope>NUCLEOTIDE SEQUENCE</scope>
    <source>
        <strain evidence="1">IPT5</strain>
    </source>
</reference>
<gene>
    <name evidence="1" type="ORF">T440DRAFT_194417</name>
</gene>
<name>A0A6A7AWR0_9PLEO</name>
<dbReference type="Proteomes" id="UP000799423">
    <property type="component" value="Unassembled WGS sequence"/>
</dbReference>
<dbReference type="EMBL" id="MU006325">
    <property type="protein sequence ID" value="KAF2847522.1"/>
    <property type="molecule type" value="Genomic_DNA"/>
</dbReference>
<dbReference type="AlphaFoldDB" id="A0A6A7AWR0"/>
<protein>
    <submittedName>
        <fullName evidence="1">Uncharacterized protein</fullName>
    </submittedName>
</protein>